<dbReference type="Pfam" id="PF02518">
    <property type="entry name" value="HATPase_c"/>
    <property type="match status" value="1"/>
</dbReference>
<evidence type="ECO:0000313" key="11">
    <source>
        <dbReference type="Proteomes" id="UP001143400"/>
    </source>
</evidence>
<evidence type="ECO:0000313" key="9">
    <source>
        <dbReference type="EMBL" id="MBM7852839.1"/>
    </source>
</evidence>
<dbReference type="EMBL" id="BSFF01000003">
    <property type="protein sequence ID" value="GLK57048.1"/>
    <property type="molecule type" value="Genomic_DNA"/>
</dbReference>
<comment type="catalytic activity">
    <reaction evidence="1">
        <text>ATP + protein L-histidine = ADP + protein N-phospho-L-histidine.</text>
        <dbReference type="EC" id="2.7.13.3"/>
    </reaction>
</comment>
<dbReference type="InterPro" id="IPR003661">
    <property type="entry name" value="HisK_dim/P_dom"/>
</dbReference>
<reference evidence="8" key="1">
    <citation type="journal article" date="2014" name="Int. J. Syst. Evol. Microbiol.">
        <title>Complete genome sequence of Corynebacterium casei LMG S-19264T (=DSM 44701T), isolated from a smear-ripened cheese.</title>
        <authorList>
            <consortium name="US DOE Joint Genome Institute (JGI-PGF)"/>
            <person name="Walter F."/>
            <person name="Albersmeier A."/>
            <person name="Kalinowski J."/>
            <person name="Ruckert C."/>
        </authorList>
    </citation>
    <scope>NUCLEOTIDE SEQUENCE</scope>
    <source>
        <strain evidence="8">VKM B-1606</strain>
    </source>
</reference>
<dbReference type="AlphaFoldDB" id="A0A9W6IV12"/>
<dbReference type="PROSITE" id="PS50110">
    <property type="entry name" value="RESPONSE_REGULATORY"/>
    <property type="match status" value="1"/>
</dbReference>
<dbReference type="CDD" id="cd17546">
    <property type="entry name" value="REC_hyHK_CKI1_RcsC-like"/>
    <property type="match status" value="1"/>
</dbReference>
<dbReference type="InterPro" id="IPR004358">
    <property type="entry name" value="Sig_transdc_His_kin-like_C"/>
</dbReference>
<dbReference type="SMART" id="SM00448">
    <property type="entry name" value="REC"/>
    <property type="match status" value="1"/>
</dbReference>
<dbReference type="RefSeq" id="WP_204951290.1">
    <property type="nucleotide sequence ID" value="NZ_BSFF01000003.1"/>
</dbReference>
<reference evidence="9 10" key="2">
    <citation type="submission" date="2021-01" db="EMBL/GenBank/DDBJ databases">
        <title>Genomic Encyclopedia of Type Strains, Phase IV (KMG-IV): sequencing the most valuable type-strain genomes for metagenomic binning, comparative biology and taxonomic classification.</title>
        <authorList>
            <person name="Goeker M."/>
        </authorList>
    </citation>
    <scope>NUCLEOTIDE SEQUENCE [LARGE SCALE GENOMIC DNA]</scope>
    <source>
        <strain evidence="9 10">DSM 6130</strain>
    </source>
</reference>
<evidence type="ECO:0000256" key="4">
    <source>
        <dbReference type="ARBA" id="ARBA00023012"/>
    </source>
</evidence>
<dbReference type="InterPro" id="IPR005467">
    <property type="entry name" value="His_kinase_dom"/>
</dbReference>
<keyword evidence="3 5" id="KW-0597">Phosphoprotein</keyword>
<dbReference type="Proteomes" id="UP000758856">
    <property type="component" value="Unassembled WGS sequence"/>
</dbReference>
<dbReference type="Proteomes" id="UP001143400">
    <property type="component" value="Unassembled WGS sequence"/>
</dbReference>
<sequence length="574" mass="59476">MSFEVEALFAVTGVLALVAAGGSWTLRRRLSAAAIEAEALRDAVWAAQEREERARAEGVRAVESAERRAAVVSEAKTRFLATVTHEMRTPLSGVIGAADLLLGTPLAAEQRTYATAVKTSAEAMLALVDEMLDLSSIESDRVALQTAPFDVAEVVEGVAELLAPRAQAKGLDLAVRIAAEAPAMVVGDAARVRQILLNLAGNAVKFTAAGGVGLRVDPTGDGLRFTVLDTGPGFEPSDAERLFEEFERGDADPGAGGAGLGLAISARLAAAMGGRLTADGRPGEGAVFTLTLPAAAAAPAPQPEASLAGRRLLVVSNAPFGGPWLVEKLAEWGAEARLVAPEPADEFAARVRRFKADTVMIDRAIQVRASDLAAAARLGGAEKTLALLTPLDRRELPALVADGFDGYLVKPVRAASLTSRLNDPRPLGGQGPVETRPAVSFPRARGLKVLLAEDDPVSALIAVAHLSRLGHAVVQVGDGLAAVAAFDAGEFDAALVDVRMPGLDGLACARRLREIERAGDRRPALVVALTANVSTADRAAALEAGMDDLLAKPLDARALEGLLAVQAAVTARVA</sequence>
<dbReference type="Gene3D" id="1.10.287.130">
    <property type="match status" value="1"/>
</dbReference>
<keyword evidence="10" id="KW-1185">Reference proteome</keyword>
<dbReference type="InterPro" id="IPR011006">
    <property type="entry name" value="CheY-like_superfamily"/>
</dbReference>
<dbReference type="InterPro" id="IPR036097">
    <property type="entry name" value="HisK_dim/P_sf"/>
</dbReference>
<gene>
    <name evidence="8" type="ORF">GCM10008170_30670</name>
    <name evidence="9" type="ORF">JOD31_003081</name>
</gene>
<evidence type="ECO:0000313" key="10">
    <source>
        <dbReference type="Proteomes" id="UP000758856"/>
    </source>
</evidence>
<dbReference type="InterPro" id="IPR003594">
    <property type="entry name" value="HATPase_dom"/>
</dbReference>
<dbReference type="PANTHER" id="PTHR45339">
    <property type="entry name" value="HYBRID SIGNAL TRANSDUCTION HISTIDINE KINASE J"/>
    <property type="match status" value="1"/>
</dbReference>
<dbReference type="SUPFAM" id="SSF55874">
    <property type="entry name" value="ATPase domain of HSP90 chaperone/DNA topoisomerase II/histidine kinase"/>
    <property type="match status" value="1"/>
</dbReference>
<feature type="modified residue" description="4-aspartylphosphate" evidence="5">
    <location>
        <position position="497"/>
    </location>
</feature>
<reference evidence="8" key="3">
    <citation type="submission" date="2023-01" db="EMBL/GenBank/DDBJ databases">
        <authorList>
            <person name="Sun Q."/>
            <person name="Evtushenko L."/>
        </authorList>
    </citation>
    <scope>NUCLEOTIDE SEQUENCE</scope>
    <source>
        <strain evidence="8">VKM B-1606</strain>
    </source>
</reference>
<evidence type="ECO:0000256" key="3">
    <source>
        <dbReference type="ARBA" id="ARBA00022553"/>
    </source>
</evidence>
<evidence type="ECO:0000259" key="6">
    <source>
        <dbReference type="PROSITE" id="PS50109"/>
    </source>
</evidence>
<evidence type="ECO:0000256" key="5">
    <source>
        <dbReference type="PROSITE-ProRule" id="PRU00169"/>
    </source>
</evidence>
<organism evidence="8 11">
    <name type="scientific">Methylopila capsulata</name>
    <dbReference type="NCBI Taxonomy" id="61654"/>
    <lineage>
        <taxon>Bacteria</taxon>
        <taxon>Pseudomonadati</taxon>
        <taxon>Pseudomonadota</taxon>
        <taxon>Alphaproteobacteria</taxon>
        <taxon>Hyphomicrobiales</taxon>
        <taxon>Methylopilaceae</taxon>
        <taxon>Methylopila</taxon>
    </lineage>
</organism>
<dbReference type="InterPro" id="IPR001789">
    <property type="entry name" value="Sig_transdc_resp-reg_receiver"/>
</dbReference>
<keyword evidence="4" id="KW-0902">Two-component regulatory system</keyword>
<accession>A0A9W6IV12</accession>
<dbReference type="Gene3D" id="3.30.565.10">
    <property type="entry name" value="Histidine kinase-like ATPase, C-terminal domain"/>
    <property type="match status" value="1"/>
</dbReference>
<protein>
    <recommendedName>
        <fullName evidence="2">histidine kinase</fullName>
        <ecNumber evidence="2">2.7.13.3</ecNumber>
    </recommendedName>
</protein>
<dbReference type="PROSITE" id="PS50109">
    <property type="entry name" value="HIS_KIN"/>
    <property type="match status" value="1"/>
</dbReference>
<dbReference type="SMART" id="SM00387">
    <property type="entry name" value="HATPase_c"/>
    <property type="match status" value="1"/>
</dbReference>
<proteinExistence type="predicted"/>
<dbReference type="SMART" id="SM00388">
    <property type="entry name" value="HisKA"/>
    <property type="match status" value="1"/>
</dbReference>
<dbReference type="SUPFAM" id="SSF52172">
    <property type="entry name" value="CheY-like"/>
    <property type="match status" value="1"/>
</dbReference>
<dbReference type="Pfam" id="PF00512">
    <property type="entry name" value="HisKA"/>
    <property type="match status" value="1"/>
</dbReference>
<dbReference type="CDD" id="cd00082">
    <property type="entry name" value="HisKA"/>
    <property type="match status" value="1"/>
</dbReference>
<dbReference type="GO" id="GO:0000155">
    <property type="term" value="F:phosphorelay sensor kinase activity"/>
    <property type="evidence" value="ECO:0007669"/>
    <property type="project" value="InterPro"/>
</dbReference>
<feature type="domain" description="Histidine kinase" evidence="6">
    <location>
        <begin position="82"/>
        <end position="296"/>
    </location>
</feature>
<dbReference type="PANTHER" id="PTHR45339:SF1">
    <property type="entry name" value="HYBRID SIGNAL TRANSDUCTION HISTIDINE KINASE J"/>
    <property type="match status" value="1"/>
</dbReference>
<dbReference type="PRINTS" id="PR00344">
    <property type="entry name" value="BCTRLSENSOR"/>
</dbReference>
<comment type="caution">
    <text evidence="8">The sequence shown here is derived from an EMBL/GenBank/DDBJ whole genome shotgun (WGS) entry which is preliminary data.</text>
</comment>
<evidence type="ECO:0000256" key="2">
    <source>
        <dbReference type="ARBA" id="ARBA00012438"/>
    </source>
</evidence>
<feature type="domain" description="Response regulatory" evidence="7">
    <location>
        <begin position="448"/>
        <end position="567"/>
    </location>
</feature>
<evidence type="ECO:0000313" key="8">
    <source>
        <dbReference type="EMBL" id="GLK57048.1"/>
    </source>
</evidence>
<name>A0A9W6IV12_9HYPH</name>
<dbReference type="EMBL" id="JAFBCY010000003">
    <property type="protein sequence ID" value="MBM7852839.1"/>
    <property type="molecule type" value="Genomic_DNA"/>
</dbReference>
<evidence type="ECO:0000259" key="7">
    <source>
        <dbReference type="PROSITE" id="PS50110"/>
    </source>
</evidence>
<dbReference type="SUPFAM" id="SSF47384">
    <property type="entry name" value="Homodimeric domain of signal transducing histidine kinase"/>
    <property type="match status" value="1"/>
</dbReference>
<dbReference type="Gene3D" id="3.40.50.2300">
    <property type="match status" value="1"/>
</dbReference>
<dbReference type="Pfam" id="PF00072">
    <property type="entry name" value="Response_reg"/>
    <property type="match status" value="1"/>
</dbReference>
<dbReference type="InterPro" id="IPR036890">
    <property type="entry name" value="HATPase_C_sf"/>
</dbReference>
<dbReference type="EC" id="2.7.13.3" evidence="2"/>
<evidence type="ECO:0000256" key="1">
    <source>
        <dbReference type="ARBA" id="ARBA00000085"/>
    </source>
</evidence>